<reference evidence="4 5" key="1">
    <citation type="submission" date="2016-11" db="EMBL/GenBank/DDBJ databases">
        <authorList>
            <person name="Jaros S."/>
            <person name="Januszkiewicz K."/>
            <person name="Wedrychowicz H."/>
        </authorList>
    </citation>
    <scope>NUCLEOTIDE SEQUENCE [LARGE SCALE GENOMIC DNA]</scope>
    <source>
        <strain evidence="4 5">DSM 44523</strain>
    </source>
</reference>
<dbReference type="Proteomes" id="UP000184501">
    <property type="component" value="Unassembled WGS sequence"/>
</dbReference>
<dbReference type="EMBL" id="FQVN01000009">
    <property type="protein sequence ID" value="SHG51977.1"/>
    <property type="molecule type" value="Genomic_DNA"/>
</dbReference>
<dbReference type="Pfam" id="PF17853">
    <property type="entry name" value="GGDEF_2"/>
    <property type="match status" value="1"/>
</dbReference>
<name>A0A1M5KGV3_STRHI</name>
<feature type="domain" description="PucR C-terminal helix-turn-helix" evidence="2">
    <location>
        <begin position="393"/>
        <end position="451"/>
    </location>
</feature>
<keyword evidence="5" id="KW-1185">Reference proteome</keyword>
<evidence type="ECO:0000256" key="1">
    <source>
        <dbReference type="ARBA" id="ARBA00006754"/>
    </source>
</evidence>
<proteinExistence type="inferred from homology"/>
<dbReference type="InterPro" id="IPR025736">
    <property type="entry name" value="PucR_C-HTH_dom"/>
</dbReference>
<dbReference type="InterPro" id="IPR042070">
    <property type="entry name" value="PucR_C-HTH_sf"/>
</dbReference>
<dbReference type="InterPro" id="IPR051448">
    <property type="entry name" value="CdaR-like_regulators"/>
</dbReference>
<evidence type="ECO:0000313" key="5">
    <source>
        <dbReference type="Proteomes" id="UP000184501"/>
    </source>
</evidence>
<dbReference type="Pfam" id="PF13556">
    <property type="entry name" value="HTH_30"/>
    <property type="match status" value="1"/>
</dbReference>
<evidence type="ECO:0000313" key="4">
    <source>
        <dbReference type="EMBL" id="SHG51977.1"/>
    </source>
</evidence>
<dbReference type="RefSeq" id="WP_073488047.1">
    <property type="nucleotide sequence ID" value="NZ_FQVN01000009.1"/>
</dbReference>
<dbReference type="OrthoDB" id="8026818at2"/>
<gene>
    <name evidence="4" type="ORF">SAMN05444320_109271</name>
</gene>
<evidence type="ECO:0000259" key="3">
    <source>
        <dbReference type="Pfam" id="PF17853"/>
    </source>
</evidence>
<dbReference type="Gene3D" id="1.10.10.2840">
    <property type="entry name" value="PucR C-terminal helix-turn-helix domain"/>
    <property type="match status" value="1"/>
</dbReference>
<evidence type="ECO:0000259" key="2">
    <source>
        <dbReference type="Pfam" id="PF13556"/>
    </source>
</evidence>
<dbReference type="STRING" id="2017.SAMN05444320_109271"/>
<dbReference type="PANTHER" id="PTHR33744:SF1">
    <property type="entry name" value="DNA-BINDING TRANSCRIPTIONAL ACTIVATOR ADER"/>
    <property type="match status" value="1"/>
</dbReference>
<feature type="domain" description="CdaR GGDEF-like" evidence="3">
    <location>
        <begin position="235"/>
        <end position="341"/>
    </location>
</feature>
<dbReference type="InterPro" id="IPR041522">
    <property type="entry name" value="CdaR_GGDEF"/>
</dbReference>
<accession>A0A1M5KGV3</accession>
<dbReference type="PANTHER" id="PTHR33744">
    <property type="entry name" value="CARBOHYDRATE DIACID REGULATOR"/>
    <property type="match status" value="1"/>
</dbReference>
<comment type="similarity">
    <text evidence="1">Belongs to the CdaR family.</text>
</comment>
<organism evidence="4 5">
    <name type="scientific">Streptoalloteichus hindustanus</name>
    <dbReference type="NCBI Taxonomy" id="2017"/>
    <lineage>
        <taxon>Bacteria</taxon>
        <taxon>Bacillati</taxon>
        <taxon>Actinomycetota</taxon>
        <taxon>Actinomycetes</taxon>
        <taxon>Pseudonocardiales</taxon>
        <taxon>Pseudonocardiaceae</taxon>
        <taxon>Streptoalloteichus</taxon>
    </lineage>
</organism>
<sequence>MTEPSPGTERAARLLRGLLAVLAADGDLPALAAEAHAAAGLPPAERDAVREAVRDAERVHGRLHGLAGLNALLRAQLASVERAAAAHDRLAGLVLDGGEVTELAHAVVDVLGGAVVIRDSDGGPIAVVGEAAGLDALPPPAPAGSRGRSGDRACRAERSGDHWLVPAVAGDEALGDLVLVGRPDLAGPDLSILERAGVVAALVLLLLRTTAAAEERVRGELLSDLLAEPERELPVVRDRARRLGVNLDHAHCVVVAEAEVSRQRLGQAAARHARLLGGLGVQHRGRAVLLLPGRDATALARRCSWSLSTALRRPVTAGAAGPVRGPSAVPSAHQEAERCLRGLVALGRAGEAASAGELGFVGLLLADRADPGGFVRATLGAVLDHDAARGTELVRTLRAYFAAGRSPGRAKKSLNVHVNTVVQRLERITALLGPDWRRPDRLLQVELAVRLLDLLPESSDR</sequence>
<dbReference type="AlphaFoldDB" id="A0A1M5KGV3"/>
<protein>
    <submittedName>
        <fullName evidence="4">Sugar diacid utilization regulator</fullName>
    </submittedName>
</protein>